<keyword evidence="2" id="KW-1133">Transmembrane helix</keyword>
<protein>
    <recommendedName>
        <fullName evidence="6">Translation initiation factor 2</fullName>
    </recommendedName>
</protein>
<sequence length="251" mass="25486">MGARFTTMSARAFGLVVGIAVAGASLPVHAQGPSAPATAPAPAPAPESKPAPAPDASKQDPPAPGPDGKEPVPQTQPVTAPPPAGQADLVAPPNNVSQSAGLGSTVATSDPEAKRAKAELEGTALRDKPVDGVPERLPPLQRAGWWCVFGGFALASTGGVFAGLAETEEDKAARLIAQLDPETGASLQYADVKGEYDDILARGRRDAVLARSFLAAGGVVLAAAIGLFIADRVKRRPTRVQAGLGGLQVRF</sequence>
<keyword evidence="5" id="KW-1185">Reference proteome</keyword>
<keyword evidence="3" id="KW-0732">Signal</keyword>
<dbReference type="EMBL" id="JAPNKE010000002">
    <property type="protein sequence ID" value="MCY1006824.1"/>
    <property type="molecule type" value="Genomic_DNA"/>
</dbReference>
<feature type="region of interest" description="Disordered" evidence="1">
    <location>
        <begin position="30"/>
        <end position="131"/>
    </location>
</feature>
<evidence type="ECO:0000313" key="5">
    <source>
        <dbReference type="Proteomes" id="UP001150924"/>
    </source>
</evidence>
<proteinExistence type="predicted"/>
<evidence type="ECO:0000313" key="4">
    <source>
        <dbReference type="EMBL" id="MCY1006824.1"/>
    </source>
</evidence>
<comment type="caution">
    <text evidence="4">The sequence shown here is derived from an EMBL/GenBank/DDBJ whole genome shotgun (WGS) entry which is preliminary data.</text>
</comment>
<dbReference type="AlphaFoldDB" id="A0A9X3IXS4"/>
<evidence type="ECO:0000256" key="1">
    <source>
        <dbReference type="SAM" id="MobiDB-lite"/>
    </source>
</evidence>
<feature type="compositionally biased region" description="Polar residues" evidence="1">
    <location>
        <begin position="94"/>
        <end position="108"/>
    </location>
</feature>
<feature type="compositionally biased region" description="Basic and acidic residues" evidence="1">
    <location>
        <begin position="111"/>
        <end position="131"/>
    </location>
</feature>
<name>A0A9X3IXS4_9BACT</name>
<keyword evidence="2" id="KW-0812">Transmembrane</keyword>
<dbReference type="Proteomes" id="UP001150924">
    <property type="component" value="Unassembled WGS sequence"/>
</dbReference>
<keyword evidence="2" id="KW-0472">Membrane</keyword>
<reference evidence="4" key="1">
    <citation type="submission" date="2022-11" db="EMBL/GenBank/DDBJ databases">
        <title>Minimal conservation of predation-associated metabolite biosynthetic gene clusters underscores biosynthetic potential of Myxococcota including descriptions for ten novel species: Archangium lansinium sp. nov., Myxococcus landrumus sp. nov., Nannocystis bai.</title>
        <authorList>
            <person name="Ahearne A."/>
            <person name="Stevens C."/>
            <person name="Phillips K."/>
        </authorList>
    </citation>
    <scope>NUCLEOTIDE SEQUENCE</scope>
    <source>
        <strain evidence="4">Na p29</strain>
    </source>
</reference>
<feature type="transmembrane region" description="Helical" evidence="2">
    <location>
        <begin position="208"/>
        <end position="230"/>
    </location>
</feature>
<evidence type="ECO:0000256" key="2">
    <source>
        <dbReference type="SAM" id="Phobius"/>
    </source>
</evidence>
<dbReference type="RefSeq" id="WP_267769227.1">
    <property type="nucleotide sequence ID" value="NZ_JAPNKE010000002.1"/>
</dbReference>
<organism evidence="4 5">
    <name type="scientific">Nannocystis pusilla</name>
    <dbReference type="NCBI Taxonomy" id="889268"/>
    <lineage>
        <taxon>Bacteria</taxon>
        <taxon>Pseudomonadati</taxon>
        <taxon>Myxococcota</taxon>
        <taxon>Polyangia</taxon>
        <taxon>Nannocystales</taxon>
        <taxon>Nannocystaceae</taxon>
        <taxon>Nannocystis</taxon>
    </lineage>
</organism>
<feature type="compositionally biased region" description="Pro residues" evidence="1">
    <location>
        <begin position="39"/>
        <end position="53"/>
    </location>
</feature>
<evidence type="ECO:0008006" key="6">
    <source>
        <dbReference type="Google" id="ProtNLM"/>
    </source>
</evidence>
<feature type="signal peptide" evidence="3">
    <location>
        <begin position="1"/>
        <end position="30"/>
    </location>
</feature>
<evidence type="ECO:0000256" key="3">
    <source>
        <dbReference type="SAM" id="SignalP"/>
    </source>
</evidence>
<accession>A0A9X3IXS4</accession>
<feature type="chain" id="PRO_5040841812" description="Translation initiation factor 2" evidence="3">
    <location>
        <begin position="31"/>
        <end position="251"/>
    </location>
</feature>
<gene>
    <name evidence="4" type="ORF">OV079_14935</name>
</gene>